<reference evidence="2 3" key="1">
    <citation type="submission" date="2019-03" db="EMBL/GenBank/DDBJ databases">
        <title>Genomic Encyclopedia of Archaeal and Bacterial Type Strains, Phase II (KMG-II): from individual species to whole genera.</title>
        <authorList>
            <person name="Goeker M."/>
        </authorList>
    </citation>
    <scope>NUCLEOTIDE SEQUENCE [LARGE SCALE GENOMIC DNA]</scope>
    <source>
        <strain evidence="2 3">DSM 28135</strain>
    </source>
</reference>
<organism evidence="2 3">
    <name type="scientific">Gelidibacter sediminis</name>
    <dbReference type="NCBI Taxonomy" id="1608710"/>
    <lineage>
        <taxon>Bacteria</taxon>
        <taxon>Pseudomonadati</taxon>
        <taxon>Bacteroidota</taxon>
        <taxon>Flavobacteriia</taxon>
        <taxon>Flavobacteriales</taxon>
        <taxon>Flavobacteriaceae</taxon>
        <taxon>Gelidibacter</taxon>
    </lineage>
</organism>
<evidence type="ECO:0000313" key="2">
    <source>
        <dbReference type="EMBL" id="TDU43485.1"/>
    </source>
</evidence>
<gene>
    <name evidence="2" type="ORF">BXY82_0897</name>
</gene>
<evidence type="ECO:0000256" key="1">
    <source>
        <dbReference type="SAM" id="SignalP"/>
    </source>
</evidence>
<keyword evidence="3" id="KW-1185">Reference proteome</keyword>
<feature type="chain" id="PRO_5020990704" description="Outer membrane protein with beta-barrel domain" evidence="1">
    <location>
        <begin position="21"/>
        <end position="169"/>
    </location>
</feature>
<sequence length="169" mass="18272">MKNLILLLLSLFLGNIGSSAQQTVVQTNSDHHSHAGTHHLAVFNGATTNFTHKSTAYTVGLDYEYRISEVIGLGLLSELILGDANEVLVGIPVFVHPYKGLKLIASPLVAFTAAHNSNGHEHKKATDLYFRIGTGYDFHVNKLSFGPVVNFDVGKTTALNYGLSFGYGL</sequence>
<keyword evidence="1" id="KW-0732">Signal</keyword>
<dbReference type="OrthoDB" id="1446922at2"/>
<proteinExistence type="predicted"/>
<evidence type="ECO:0008006" key="4">
    <source>
        <dbReference type="Google" id="ProtNLM"/>
    </source>
</evidence>
<feature type="signal peptide" evidence="1">
    <location>
        <begin position="1"/>
        <end position="20"/>
    </location>
</feature>
<dbReference type="AlphaFoldDB" id="A0A4R7Q793"/>
<evidence type="ECO:0000313" key="3">
    <source>
        <dbReference type="Proteomes" id="UP000294689"/>
    </source>
</evidence>
<comment type="caution">
    <text evidence="2">The sequence shown here is derived from an EMBL/GenBank/DDBJ whole genome shotgun (WGS) entry which is preliminary data.</text>
</comment>
<dbReference type="Proteomes" id="UP000294689">
    <property type="component" value="Unassembled WGS sequence"/>
</dbReference>
<protein>
    <recommendedName>
        <fullName evidence="4">Outer membrane protein with beta-barrel domain</fullName>
    </recommendedName>
</protein>
<accession>A0A4R7Q793</accession>
<name>A0A4R7Q793_9FLAO</name>
<dbReference type="EMBL" id="SOBW01000007">
    <property type="protein sequence ID" value="TDU43485.1"/>
    <property type="molecule type" value="Genomic_DNA"/>
</dbReference>
<dbReference type="RefSeq" id="WP_133756941.1">
    <property type="nucleotide sequence ID" value="NZ_SOBW01000007.1"/>
</dbReference>